<dbReference type="InterPro" id="IPR043128">
    <property type="entry name" value="Rev_trsase/Diguanyl_cyclase"/>
</dbReference>
<comment type="cofactor">
    <cofactor evidence="1">
        <name>Mg(2+)</name>
        <dbReference type="ChEBI" id="CHEBI:18420"/>
    </cofactor>
</comment>
<accession>A0ABN6LZE8</accession>
<proteinExistence type="predicted"/>
<dbReference type="Gene3D" id="3.30.70.270">
    <property type="match status" value="1"/>
</dbReference>
<dbReference type="SMART" id="SM00267">
    <property type="entry name" value="GGDEF"/>
    <property type="match status" value="1"/>
</dbReference>
<dbReference type="SUPFAM" id="SSF55073">
    <property type="entry name" value="Nucleotide cyclase"/>
    <property type="match status" value="1"/>
</dbReference>
<organism evidence="8 9">
    <name type="scientific">Phytobacter diazotrophicus</name>
    <dbReference type="NCBI Taxonomy" id="395631"/>
    <lineage>
        <taxon>Bacteria</taxon>
        <taxon>Pseudomonadati</taxon>
        <taxon>Pseudomonadota</taxon>
        <taxon>Gammaproteobacteria</taxon>
        <taxon>Enterobacterales</taxon>
        <taxon>Enterobacteriaceae</taxon>
        <taxon>Phytobacter</taxon>
    </lineage>
</organism>
<dbReference type="InterPro" id="IPR029787">
    <property type="entry name" value="Nucleotide_cyclase"/>
</dbReference>
<evidence type="ECO:0000313" key="8">
    <source>
        <dbReference type="EMBL" id="BDD53183.1"/>
    </source>
</evidence>
<dbReference type="Pfam" id="PF00990">
    <property type="entry name" value="GGDEF"/>
    <property type="match status" value="1"/>
</dbReference>
<reference evidence="8 9" key="1">
    <citation type="submission" date="2021-12" db="EMBL/GenBank/DDBJ databases">
        <title>Complete genome sequence of Phytobacter diazotrophicus TA9734.</title>
        <authorList>
            <person name="Kubota H."/>
            <person name="Nakayama Y."/>
            <person name="Ariyoshi T."/>
        </authorList>
    </citation>
    <scope>NUCLEOTIDE SEQUENCE [LARGE SCALE GENOMIC DNA]</scope>
    <source>
        <strain evidence="8 9">TA9734</strain>
    </source>
</reference>
<evidence type="ECO:0000256" key="4">
    <source>
        <dbReference type="ARBA" id="ARBA00023134"/>
    </source>
</evidence>
<dbReference type="PANTHER" id="PTHR45138:SF9">
    <property type="entry name" value="DIGUANYLATE CYCLASE DGCM-RELATED"/>
    <property type="match status" value="1"/>
</dbReference>
<feature type="transmembrane region" description="Helical" evidence="6">
    <location>
        <begin position="69"/>
        <end position="88"/>
    </location>
</feature>
<dbReference type="Proteomes" id="UP001320460">
    <property type="component" value="Chromosome"/>
</dbReference>
<sequence length="356" mass="39865">MTPHSWQSLCNKKYRLSVRLFLLLNTISALFSIALPLYNLHAFTLPVCLILGSSLAGLFGHWKFPKKKINITLISFLFGCMWAWDIIIKSAALGDNGSTYLLIALLSVLFIGSLAFSNNIIAFMLHSLPAFMGCVLLSSGEITLRIVYAFALPMIGIAIQHVIQKRNDNFSQALMYRLMQERKTLNDLSMLDPLTGLYNRRGLQNKLDNLLALDDGTRFVLLLDIDHFKAYNDHYGHMMGDQALIRVSAAIRNAVRSRDIVARFGGEEFLILLNSVDLERARVAAERIRQHVYDLKIPHMFNESVATNVTVSIGIAPLEDGDIEDALDKADKALYEAKHQGRNSILVSSDLQVQVA</sequence>
<evidence type="ECO:0000256" key="2">
    <source>
        <dbReference type="ARBA" id="ARBA00004665"/>
    </source>
</evidence>
<comment type="pathway">
    <text evidence="2">Purine metabolism; 3',5'-cyclic di-GMP biosynthesis.</text>
</comment>
<protein>
    <recommendedName>
        <fullName evidence="3">diguanylate cyclase</fullName>
        <ecNumber evidence="3">2.7.7.65</ecNumber>
    </recommendedName>
</protein>
<feature type="transmembrane region" description="Helical" evidence="6">
    <location>
        <begin position="43"/>
        <end position="62"/>
    </location>
</feature>
<dbReference type="PROSITE" id="PS50887">
    <property type="entry name" value="GGDEF"/>
    <property type="match status" value="1"/>
</dbReference>
<keyword evidence="9" id="KW-1185">Reference proteome</keyword>
<keyword evidence="4" id="KW-0342">GTP-binding</keyword>
<evidence type="ECO:0000256" key="5">
    <source>
        <dbReference type="ARBA" id="ARBA00034247"/>
    </source>
</evidence>
<keyword evidence="6" id="KW-1133">Transmembrane helix</keyword>
<keyword evidence="6" id="KW-0812">Transmembrane</keyword>
<evidence type="ECO:0000259" key="7">
    <source>
        <dbReference type="PROSITE" id="PS50887"/>
    </source>
</evidence>
<dbReference type="RefSeq" id="WP_071193583.1">
    <property type="nucleotide sequence ID" value="NZ_AP025334.1"/>
</dbReference>
<feature type="domain" description="GGDEF" evidence="7">
    <location>
        <begin position="216"/>
        <end position="350"/>
    </location>
</feature>
<evidence type="ECO:0000256" key="1">
    <source>
        <dbReference type="ARBA" id="ARBA00001946"/>
    </source>
</evidence>
<dbReference type="EC" id="2.7.7.65" evidence="3"/>
<comment type="catalytic activity">
    <reaction evidence="5">
        <text>2 GTP = 3',3'-c-di-GMP + 2 diphosphate</text>
        <dbReference type="Rhea" id="RHEA:24898"/>
        <dbReference type="ChEBI" id="CHEBI:33019"/>
        <dbReference type="ChEBI" id="CHEBI:37565"/>
        <dbReference type="ChEBI" id="CHEBI:58805"/>
        <dbReference type="EC" id="2.7.7.65"/>
    </reaction>
</comment>
<keyword evidence="4" id="KW-0547">Nucleotide-binding</keyword>
<gene>
    <name evidence="8" type="ORF">PDTA9734_46700</name>
</gene>
<feature type="transmembrane region" description="Helical" evidence="6">
    <location>
        <begin position="20"/>
        <end position="37"/>
    </location>
</feature>
<dbReference type="PANTHER" id="PTHR45138">
    <property type="entry name" value="REGULATORY COMPONENTS OF SENSORY TRANSDUCTION SYSTEM"/>
    <property type="match status" value="1"/>
</dbReference>
<evidence type="ECO:0000256" key="6">
    <source>
        <dbReference type="SAM" id="Phobius"/>
    </source>
</evidence>
<feature type="transmembrane region" description="Helical" evidence="6">
    <location>
        <begin position="146"/>
        <end position="163"/>
    </location>
</feature>
<evidence type="ECO:0000256" key="3">
    <source>
        <dbReference type="ARBA" id="ARBA00012528"/>
    </source>
</evidence>
<dbReference type="InterPro" id="IPR000160">
    <property type="entry name" value="GGDEF_dom"/>
</dbReference>
<evidence type="ECO:0000313" key="9">
    <source>
        <dbReference type="Proteomes" id="UP001320460"/>
    </source>
</evidence>
<name>A0ABN6LZE8_9ENTR</name>
<dbReference type="EMBL" id="AP025334">
    <property type="protein sequence ID" value="BDD53183.1"/>
    <property type="molecule type" value="Genomic_DNA"/>
</dbReference>
<dbReference type="CDD" id="cd01949">
    <property type="entry name" value="GGDEF"/>
    <property type="match status" value="1"/>
</dbReference>
<feature type="transmembrane region" description="Helical" evidence="6">
    <location>
        <begin position="100"/>
        <end position="125"/>
    </location>
</feature>
<keyword evidence="6" id="KW-0472">Membrane</keyword>
<dbReference type="NCBIfam" id="TIGR00254">
    <property type="entry name" value="GGDEF"/>
    <property type="match status" value="1"/>
</dbReference>
<dbReference type="InterPro" id="IPR050469">
    <property type="entry name" value="Diguanylate_Cyclase"/>
</dbReference>